<proteinExistence type="predicted"/>
<reference evidence="2 3" key="1">
    <citation type="submission" date="2013-02" db="EMBL/GenBank/DDBJ databases">
        <authorList>
            <person name="Hannick L."/>
            <person name="Zafar N."/>
            <person name="Lorenzi H."/>
            <person name="Ali I.A."/>
            <person name="Petri W.P."/>
            <person name="Caler E."/>
        </authorList>
    </citation>
    <scope>NUCLEOTIDE SEQUENCE [LARGE SCALE GENOMIC DNA]</scope>
    <source>
        <strain evidence="2 3">KU27</strain>
    </source>
</reference>
<dbReference type="VEuPathDB" id="AmoebaDB:EHI5A_212000"/>
<dbReference type="AlphaFoldDB" id="M2QA26"/>
<dbReference type="Pfam" id="PF07534">
    <property type="entry name" value="TLD"/>
    <property type="match status" value="1"/>
</dbReference>
<evidence type="ECO:0000259" key="1">
    <source>
        <dbReference type="Pfam" id="PF07534"/>
    </source>
</evidence>
<accession>M2QA26</accession>
<dbReference type="OrthoDB" id="32126at2759"/>
<dbReference type="Proteomes" id="UP000011755">
    <property type="component" value="Unassembled WGS sequence"/>
</dbReference>
<dbReference type="InterPro" id="IPR006571">
    <property type="entry name" value="TLDc_dom"/>
</dbReference>
<name>M2QA26_ENTHI</name>
<evidence type="ECO:0000313" key="3">
    <source>
        <dbReference type="Proteomes" id="UP000011755"/>
    </source>
</evidence>
<evidence type="ECO:0000313" key="2">
    <source>
        <dbReference type="EMBL" id="EMD46384.1"/>
    </source>
</evidence>
<protein>
    <recommendedName>
        <fullName evidence="1">TLDc domain-containing protein</fullName>
    </recommendedName>
</protein>
<gene>
    <name evidence="2" type="ORF">EHI5A_212000</name>
</gene>
<sequence>MLVNSKLWTEFTNSVNIMAESKTKRSFELLISVLSEALTIKNLVQYSGIGNSFAAIDFMEKHVLSEKAETELVNAFEITPELLDQSKKLGQIVSNDDTTNVNKIIAMSDEKFEFIVDYFRGDPIYEFVLTAFNEGKLSVKKSNLLKRKLHLAKDQSDVVLGCGYNLTRTQTTELVNRMLKTSEKRLSEKIIVVRKERERVTAFLEKDQIDKVEEWTNLKVGTIIFDSNVDDWSKGSSVFGQRVLNRKNLVFVIKDTKNNVFGGYVNCLIDRACLTDDTESFVFSLQSNGRIKTMMKFPIKSERKRDAFRLGGDDWDWLFWMGFRDIFIWKKGSEYENFCEQQSFEYYGITKALCGNSNFLVSRIIVIQMI</sequence>
<organism evidence="2 3">
    <name type="scientific">Entamoeba histolytica KU27</name>
    <dbReference type="NCBI Taxonomy" id="885311"/>
    <lineage>
        <taxon>Eukaryota</taxon>
        <taxon>Amoebozoa</taxon>
        <taxon>Evosea</taxon>
        <taxon>Archamoebae</taxon>
        <taxon>Mastigamoebida</taxon>
        <taxon>Entamoebidae</taxon>
        <taxon>Entamoeba</taxon>
    </lineage>
</organism>
<dbReference type="EMBL" id="KB444561">
    <property type="protein sequence ID" value="EMD46384.1"/>
    <property type="molecule type" value="Genomic_DNA"/>
</dbReference>
<feature type="domain" description="TLDc" evidence="1">
    <location>
        <begin position="223"/>
        <end position="291"/>
    </location>
</feature>